<keyword evidence="2" id="KW-1185">Reference proteome</keyword>
<dbReference type="HOGENOM" id="CLU_1910296_0_0_1"/>
<proteinExistence type="predicted"/>
<name>K4AGI8_SETIT</name>
<reference evidence="1" key="2">
    <citation type="submission" date="2018-08" db="UniProtKB">
        <authorList>
            <consortium name="EnsemblPlants"/>
        </authorList>
    </citation>
    <scope>IDENTIFICATION</scope>
    <source>
        <strain evidence="1">Yugu1</strain>
    </source>
</reference>
<sequence>MVDPPLATTLVTLMDSTVMRCGGLNPSTLVLTKTATVTASAPIGWRLGLDDFPVKFSPGIFCFHPGFSGDGFIAGGRVLVAVRGRAVRGNSIFCRRFGIGDCFSSFSSALMLESFVGLFVLPAPVMSSAAPNS</sequence>
<dbReference type="EnsemblPlants" id="KQK92137">
    <property type="protein sequence ID" value="KQK92137"/>
    <property type="gene ID" value="SETIT_037995mg"/>
</dbReference>
<evidence type="ECO:0000313" key="2">
    <source>
        <dbReference type="Proteomes" id="UP000004995"/>
    </source>
</evidence>
<dbReference type="InParanoid" id="K4AGI8"/>
<evidence type="ECO:0000313" key="1">
    <source>
        <dbReference type="EnsemblPlants" id="KQK92137"/>
    </source>
</evidence>
<dbReference type="Gramene" id="KQK92137">
    <property type="protein sequence ID" value="KQK92137"/>
    <property type="gene ID" value="SETIT_037995mg"/>
</dbReference>
<dbReference type="AlphaFoldDB" id="K4AGI8"/>
<dbReference type="Proteomes" id="UP000004995">
    <property type="component" value="Unassembled WGS sequence"/>
</dbReference>
<protein>
    <submittedName>
        <fullName evidence="1">Uncharacterized protein</fullName>
    </submittedName>
</protein>
<reference evidence="2" key="1">
    <citation type="journal article" date="2012" name="Nat. Biotechnol.">
        <title>Reference genome sequence of the model plant Setaria.</title>
        <authorList>
            <person name="Bennetzen J.L."/>
            <person name="Schmutz J."/>
            <person name="Wang H."/>
            <person name="Percifield R."/>
            <person name="Hawkins J."/>
            <person name="Pontaroli A.C."/>
            <person name="Estep M."/>
            <person name="Feng L."/>
            <person name="Vaughn J.N."/>
            <person name="Grimwood J."/>
            <person name="Jenkins J."/>
            <person name="Barry K."/>
            <person name="Lindquist E."/>
            <person name="Hellsten U."/>
            <person name="Deshpande S."/>
            <person name="Wang X."/>
            <person name="Wu X."/>
            <person name="Mitros T."/>
            <person name="Triplett J."/>
            <person name="Yang X."/>
            <person name="Ye C.Y."/>
            <person name="Mauro-Herrera M."/>
            <person name="Wang L."/>
            <person name="Li P."/>
            <person name="Sharma M."/>
            <person name="Sharma R."/>
            <person name="Ronald P.C."/>
            <person name="Panaud O."/>
            <person name="Kellogg E.A."/>
            <person name="Brutnell T.P."/>
            <person name="Doust A.N."/>
            <person name="Tuskan G.A."/>
            <person name="Rokhsar D."/>
            <person name="Devos K.M."/>
        </authorList>
    </citation>
    <scope>NUCLEOTIDE SEQUENCE [LARGE SCALE GENOMIC DNA]</scope>
    <source>
        <strain evidence="2">cv. Yugu1</strain>
    </source>
</reference>
<accession>K4AGI8</accession>
<organism evidence="1 2">
    <name type="scientific">Setaria italica</name>
    <name type="common">Foxtail millet</name>
    <name type="synonym">Panicum italicum</name>
    <dbReference type="NCBI Taxonomy" id="4555"/>
    <lineage>
        <taxon>Eukaryota</taxon>
        <taxon>Viridiplantae</taxon>
        <taxon>Streptophyta</taxon>
        <taxon>Embryophyta</taxon>
        <taxon>Tracheophyta</taxon>
        <taxon>Spermatophyta</taxon>
        <taxon>Magnoliopsida</taxon>
        <taxon>Liliopsida</taxon>
        <taxon>Poales</taxon>
        <taxon>Poaceae</taxon>
        <taxon>PACMAD clade</taxon>
        <taxon>Panicoideae</taxon>
        <taxon>Panicodae</taxon>
        <taxon>Paniceae</taxon>
        <taxon>Cenchrinae</taxon>
        <taxon>Setaria</taxon>
    </lineage>
</organism>
<dbReference type="EMBL" id="AGNK02006094">
    <property type="status" value="NOT_ANNOTATED_CDS"/>
    <property type="molecule type" value="Genomic_DNA"/>
</dbReference>